<organism evidence="1 2">
    <name type="scientific">Phlebia brevispora</name>
    <dbReference type="NCBI Taxonomy" id="194682"/>
    <lineage>
        <taxon>Eukaryota</taxon>
        <taxon>Fungi</taxon>
        <taxon>Dikarya</taxon>
        <taxon>Basidiomycota</taxon>
        <taxon>Agaricomycotina</taxon>
        <taxon>Agaricomycetes</taxon>
        <taxon>Polyporales</taxon>
        <taxon>Meruliaceae</taxon>
        <taxon>Phlebia</taxon>
    </lineage>
</organism>
<name>A0ACC1S2G2_9APHY</name>
<sequence>MYTSLIGLSTELVVDILGYLPYQQIVRCRRVSKRLCIIIDDTPALQRLIELDAAGYESCSPPSTGVAVVLDSFRKIQRIYRNPNPKVTKVPLKHIPGLSSLHWWPHQVRTFSDIAIARIQNDNRALGVLSLRSDVPEDNRFRLLKLSFDLNEYEAYPIENLLVAWSWDKIYFLSLTDGSIHNKAVILTDGELSPPEDIRDRPLLRVSVFREWMLLCLGTFHSRDDAVYLIHWPSGKTMHKWDPHQKDEDVYFPGCIVQGHVFLPTKRGHSSRVDVYRIPENSSTVDKIAHVAAYAFPNTLTTHWVDLNLEVAAAPVSGRTCRPVTSMLRMSFNSSPPMFISLQALLSRITSEESLERSPPPHTPIHVPWEAWGPNNTRVLDNIRYLAVFGRKVISEHAILDFNPYDIARNVYAPAVAHGRSLRSTGSDYSGAIRTDPTSVPHYLGFEQTITTRMPYRKTHLLLPNRNWIHGGSIIEEDGAVKLVRIATDSNNSPKHLEIFTL</sequence>
<keyword evidence="2" id="KW-1185">Reference proteome</keyword>
<evidence type="ECO:0000313" key="1">
    <source>
        <dbReference type="EMBL" id="KAJ3530585.1"/>
    </source>
</evidence>
<dbReference type="EMBL" id="JANHOG010001864">
    <property type="protein sequence ID" value="KAJ3530585.1"/>
    <property type="molecule type" value="Genomic_DNA"/>
</dbReference>
<reference evidence="1" key="1">
    <citation type="submission" date="2022-07" db="EMBL/GenBank/DDBJ databases">
        <title>Genome Sequence of Phlebia brevispora.</title>
        <authorList>
            <person name="Buettner E."/>
        </authorList>
    </citation>
    <scope>NUCLEOTIDE SEQUENCE</scope>
    <source>
        <strain evidence="1">MPL23</strain>
    </source>
</reference>
<comment type="caution">
    <text evidence="1">The sequence shown here is derived from an EMBL/GenBank/DDBJ whole genome shotgun (WGS) entry which is preliminary data.</text>
</comment>
<accession>A0ACC1S2G2</accession>
<gene>
    <name evidence="1" type="ORF">NM688_g7687</name>
</gene>
<evidence type="ECO:0000313" key="2">
    <source>
        <dbReference type="Proteomes" id="UP001148662"/>
    </source>
</evidence>
<dbReference type="Proteomes" id="UP001148662">
    <property type="component" value="Unassembled WGS sequence"/>
</dbReference>
<proteinExistence type="predicted"/>
<protein>
    <submittedName>
        <fullName evidence="1">Uncharacterized protein</fullName>
    </submittedName>
</protein>